<sequence>MNPAEDYIVSKPEPWRSILMEVQAIIKHTIPEVEEQFKWHLPFYTVHGKMYCFLNFRKTFVDVGFTSGIHIEIHKDHLIAGEKRKNLRSLRYYKLEDIDVKVLQDILKAAEKLNIKTKSIL</sequence>
<evidence type="ECO:0000313" key="3">
    <source>
        <dbReference type="Proteomes" id="UP001596043"/>
    </source>
</evidence>
<protein>
    <submittedName>
        <fullName evidence="2">DUF1801 domain-containing protein</fullName>
    </submittedName>
</protein>
<evidence type="ECO:0000313" key="2">
    <source>
        <dbReference type="EMBL" id="MFC4635967.1"/>
    </source>
</evidence>
<dbReference type="Pfam" id="PF08818">
    <property type="entry name" value="DUF1801"/>
    <property type="match status" value="1"/>
</dbReference>
<gene>
    <name evidence="2" type="ORF">ACFO3O_18795</name>
</gene>
<accession>A0ABV9I1H2</accession>
<evidence type="ECO:0000259" key="1">
    <source>
        <dbReference type="Pfam" id="PF08818"/>
    </source>
</evidence>
<comment type="caution">
    <text evidence="2">The sequence shown here is derived from an EMBL/GenBank/DDBJ whole genome shotgun (WGS) entry which is preliminary data.</text>
</comment>
<dbReference type="EMBL" id="JBHSFV010000013">
    <property type="protein sequence ID" value="MFC4635967.1"/>
    <property type="molecule type" value="Genomic_DNA"/>
</dbReference>
<proteinExistence type="predicted"/>
<organism evidence="2 3">
    <name type="scientific">Dokdonia ponticola</name>
    <dbReference type="NCBI Taxonomy" id="2041041"/>
    <lineage>
        <taxon>Bacteria</taxon>
        <taxon>Pseudomonadati</taxon>
        <taxon>Bacteroidota</taxon>
        <taxon>Flavobacteriia</taxon>
        <taxon>Flavobacteriales</taxon>
        <taxon>Flavobacteriaceae</taxon>
        <taxon>Dokdonia</taxon>
    </lineage>
</organism>
<dbReference type="RefSeq" id="WP_379981708.1">
    <property type="nucleotide sequence ID" value="NZ_JBHSFV010000013.1"/>
</dbReference>
<reference evidence="3" key="1">
    <citation type="journal article" date="2019" name="Int. J. Syst. Evol. Microbiol.">
        <title>The Global Catalogue of Microorganisms (GCM) 10K type strain sequencing project: providing services to taxonomists for standard genome sequencing and annotation.</title>
        <authorList>
            <consortium name="The Broad Institute Genomics Platform"/>
            <consortium name="The Broad Institute Genome Sequencing Center for Infectious Disease"/>
            <person name="Wu L."/>
            <person name="Ma J."/>
        </authorList>
    </citation>
    <scope>NUCLEOTIDE SEQUENCE [LARGE SCALE GENOMIC DNA]</scope>
    <source>
        <strain evidence="3">YJ-61-S</strain>
    </source>
</reference>
<dbReference type="InterPro" id="IPR014922">
    <property type="entry name" value="YdhG-like"/>
</dbReference>
<feature type="domain" description="YdhG-like" evidence="1">
    <location>
        <begin position="15"/>
        <end position="110"/>
    </location>
</feature>
<name>A0ABV9I1H2_9FLAO</name>
<dbReference type="SUPFAM" id="SSF159888">
    <property type="entry name" value="YdhG-like"/>
    <property type="match status" value="1"/>
</dbReference>
<dbReference type="Proteomes" id="UP001596043">
    <property type="component" value="Unassembled WGS sequence"/>
</dbReference>
<dbReference type="Gene3D" id="3.90.1150.200">
    <property type="match status" value="1"/>
</dbReference>
<keyword evidence="3" id="KW-1185">Reference proteome</keyword>